<reference evidence="1" key="1">
    <citation type="submission" date="2014-11" db="EMBL/GenBank/DDBJ databases">
        <authorList>
            <person name="Amaro Gonzalez C."/>
        </authorList>
    </citation>
    <scope>NUCLEOTIDE SEQUENCE</scope>
</reference>
<reference evidence="1" key="2">
    <citation type="journal article" date="2015" name="Fish Shellfish Immunol.">
        <title>Early steps in the European eel (Anguilla anguilla)-Vibrio vulnificus interaction in the gills: Role of the RtxA13 toxin.</title>
        <authorList>
            <person name="Callol A."/>
            <person name="Pajuelo D."/>
            <person name="Ebbesson L."/>
            <person name="Teles M."/>
            <person name="MacKenzie S."/>
            <person name="Amaro C."/>
        </authorList>
    </citation>
    <scope>NUCLEOTIDE SEQUENCE</scope>
</reference>
<evidence type="ECO:0000313" key="1">
    <source>
        <dbReference type="EMBL" id="JAI05836.1"/>
    </source>
</evidence>
<accession>A0A0E9XVG7</accession>
<proteinExistence type="predicted"/>
<name>A0A0E9XVG7_ANGAN</name>
<organism evidence="1">
    <name type="scientific">Anguilla anguilla</name>
    <name type="common">European freshwater eel</name>
    <name type="synonym">Muraena anguilla</name>
    <dbReference type="NCBI Taxonomy" id="7936"/>
    <lineage>
        <taxon>Eukaryota</taxon>
        <taxon>Metazoa</taxon>
        <taxon>Chordata</taxon>
        <taxon>Craniata</taxon>
        <taxon>Vertebrata</taxon>
        <taxon>Euteleostomi</taxon>
        <taxon>Actinopterygii</taxon>
        <taxon>Neopterygii</taxon>
        <taxon>Teleostei</taxon>
        <taxon>Anguilliformes</taxon>
        <taxon>Anguillidae</taxon>
        <taxon>Anguilla</taxon>
    </lineage>
</organism>
<protein>
    <submittedName>
        <fullName evidence="1">Uncharacterized protein</fullName>
    </submittedName>
</protein>
<dbReference type="EMBL" id="GBXM01002742">
    <property type="protein sequence ID" value="JAI05836.1"/>
    <property type="molecule type" value="Transcribed_RNA"/>
</dbReference>
<dbReference type="AlphaFoldDB" id="A0A0E9XVG7"/>
<sequence>MASCFGFDSFLGDIAGSNSN</sequence>